<feature type="region of interest" description="Disordered" evidence="1">
    <location>
        <begin position="342"/>
        <end position="372"/>
    </location>
</feature>
<reference evidence="2" key="2">
    <citation type="submission" date="2023-06" db="EMBL/GenBank/DDBJ databases">
        <authorList>
            <person name="Swenson N.G."/>
            <person name="Wegrzyn J.L."/>
            <person name="Mcevoy S.L."/>
        </authorList>
    </citation>
    <scope>NUCLEOTIDE SEQUENCE</scope>
    <source>
        <strain evidence="2">NS2018</strain>
        <tissue evidence="2">Leaf</tissue>
    </source>
</reference>
<evidence type="ECO:0000256" key="1">
    <source>
        <dbReference type="SAM" id="MobiDB-lite"/>
    </source>
</evidence>
<feature type="compositionally biased region" description="Basic and acidic residues" evidence="1">
    <location>
        <begin position="354"/>
        <end position="365"/>
    </location>
</feature>
<accession>A0AA39V974</accession>
<dbReference type="AlphaFoldDB" id="A0AA39V974"/>
<organism evidence="2 3">
    <name type="scientific">Acer saccharum</name>
    <name type="common">Sugar maple</name>
    <dbReference type="NCBI Taxonomy" id="4024"/>
    <lineage>
        <taxon>Eukaryota</taxon>
        <taxon>Viridiplantae</taxon>
        <taxon>Streptophyta</taxon>
        <taxon>Embryophyta</taxon>
        <taxon>Tracheophyta</taxon>
        <taxon>Spermatophyta</taxon>
        <taxon>Magnoliopsida</taxon>
        <taxon>eudicotyledons</taxon>
        <taxon>Gunneridae</taxon>
        <taxon>Pentapetalae</taxon>
        <taxon>rosids</taxon>
        <taxon>malvids</taxon>
        <taxon>Sapindales</taxon>
        <taxon>Sapindaceae</taxon>
        <taxon>Hippocastanoideae</taxon>
        <taxon>Acereae</taxon>
        <taxon>Acer</taxon>
    </lineage>
</organism>
<name>A0AA39V974_ACESA</name>
<sequence length="372" mass="40557">MRECIEAGDVKEVTSEANVRLNVWLRAVSPSKRIPGRNRGFDQGSWGRQSRNATNSNFRNISKTGDRWQGKNLVMEEGSSGDQWRKKCQLPVQRKIEGRIGSSNSCMASDKGINEVNKKDVYGVKESGGDIKIIGGRQKELVKTNENHCKRVSGVNDTLTTLINKCDSKVVMGLPSSIGSVTIGLPVGPLTSPEPMSLEKVGDQNKFKDLGSNLCPSRTTLKSYKLVKWKRLAREKLTTDDAADLGKKKTRDEMVGGIVKEDSSSSRKRDGGALVTDAITDRKKKKAILLADSAVAAVLRESAASLAEPAAGCMESNKQSVAVNVSPKSVIVNMVSLDKEAELEEVNQEGPEIEDARSTTTEVEKLYQTTED</sequence>
<comment type="caution">
    <text evidence="2">The sequence shown here is derived from an EMBL/GenBank/DDBJ whole genome shotgun (WGS) entry which is preliminary data.</text>
</comment>
<dbReference type="EMBL" id="JAUESC010000388">
    <property type="protein sequence ID" value="KAK0571197.1"/>
    <property type="molecule type" value="Genomic_DNA"/>
</dbReference>
<dbReference type="Proteomes" id="UP001168877">
    <property type="component" value="Unassembled WGS sequence"/>
</dbReference>
<evidence type="ECO:0000313" key="2">
    <source>
        <dbReference type="EMBL" id="KAK0571197.1"/>
    </source>
</evidence>
<protein>
    <submittedName>
        <fullName evidence="2">Uncharacterized protein</fullName>
    </submittedName>
</protein>
<feature type="region of interest" description="Disordered" evidence="1">
    <location>
        <begin position="34"/>
        <end position="65"/>
    </location>
</feature>
<feature type="compositionally biased region" description="Polar residues" evidence="1">
    <location>
        <begin position="46"/>
        <end position="63"/>
    </location>
</feature>
<keyword evidence="3" id="KW-1185">Reference proteome</keyword>
<reference evidence="2" key="1">
    <citation type="journal article" date="2022" name="Plant J.">
        <title>Strategies of tolerance reflected in two North American maple genomes.</title>
        <authorList>
            <person name="McEvoy S.L."/>
            <person name="Sezen U.U."/>
            <person name="Trouern-Trend A."/>
            <person name="McMahon S.M."/>
            <person name="Schaberg P.G."/>
            <person name="Yang J."/>
            <person name="Wegrzyn J.L."/>
            <person name="Swenson N.G."/>
        </authorList>
    </citation>
    <scope>NUCLEOTIDE SEQUENCE</scope>
    <source>
        <strain evidence="2">NS2018</strain>
    </source>
</reference>
<proteinExistence type="predicted"/>
<evidence type="ECO:0000313" key="3">
    <source>
        <dbReference type="Proteomes" id="UP001168877"/>
    </source>
</evidence>
<gene>
    <name evidence="2" type="ORF">LWI29_012332</name>
</gene>
<feature type="compositionally biased region" description="Acidic residues" evidence="1">
    <location>
        <begin position="342"/>
        <end position="353"/>
    </location>
</feature>